<protein>
    <recommendedName>
        <fullName evidence="4">Bacterial EndoU nuclease domain-containing protein</fullName>
    </recommendedName>
</protein>
<gene>
    <name evidence="2" type="ORF">CFSAN000522_23315</name>
</gene>
<comment type="caution">
    <text evidence="2">The sequence shown here is derived from an EMBL/GenBank/DDBJ whole genome shotgun (WGS) entry which is preliminary data.</text>
</comment>
<evidence type="ECO:0000256" key="1">
    <source>
        <dbReference type="SAM" id="MobiDB-lite"/>
    </source>
</evidence>
<evidence type="ECO:0008006" key="4">
    <source>
        <dbReference type="Google" id="ProtNLM"/>
    </source>
</evidence>
<evidence type="ECO:0000313" key="3">
    <source>
        <dbReference type="Proteomes" id="UP000427205"/>
    </source>
</evidence>
<dbReference type="EMBL" id="AAJEDC010000030">
    <property type="protein sequence ID" value="ECK9504164.1"/>
    <property type="molecule type" value="Genomic_DNA"/>
</dbReference>
<reference evidence="2 3" key="1">
    <citation type="submission" date="2019-05" db="EMBL/GenBank/DDBJ databases">
        <authorList>
            <consortium name="GenomeTrakr network: Whole genome sequencing for foodborne pathogen traceback"/>
        </authorList>
    </citation>
    <scope>NUCLEOTIDE SEQUENCE [LARGE SCALE GENOMIC DNA]</scope>
    <source>
        <strain evidence="2 3">CFSAN000522</strain>
    </source>
</reference>
<dbReference type="AlphaFoldDB" id="A0A5Y7AM97"/>
<dbReference type="Proteomes" id="UP000427205">
    <property type="component" value="Unassembled WGS sequence"/>
</dbReference>
<accession>A0A5Y7AM97</accession>
<organism evidence="2 3">
    <name type="scientific">Salmonella enterica subsp. enterica serovar Infantis str. CFSAN000522</name>
    <dbReference type="NCBI Taxonomy" id="1299258"/>
    <lineage>
        <taxon>Bacteria</taxon>
        <taxon>Pseudomonadati</taxon>
        <taxon>Pseudomonadota</taxon>
        <taxon>Gammaproteobacteria</taxon>
        <taxon>Enterobacterales</taxon>
        <taxon>Enterobacteriaceae</taxon>
        <taxon>Salmonella</taxon>
    </lineage>
</organism>
<name>A0A5Y7AM97_SALIN</name>
<feature type="region of interest" description="Disordered" evidence="1">
    <location>
        <begin position="1"/>
        <end position="32"/>
    </location>
</feature>
<sequence length="97" mass="11018">MQSTGSSDGEIKNTYGSIKDAPQYPKGFRASQNGTVKNVVKNQEVLENLRKVEPGKWSKVYKDGYDVSGRRVSIHYFESQSGRVFNVKVKPEWSNFK</sequence>
<evidence type="ECO:0000313" key="2">
    <source>
        <dbReference type="EMBL" id="ECK9504164.1"/>
    </source>
</evidence>
<proteinExistence type="predicted"/>